<evidence type="ECO:0000313" key="2">
    <source>
        <dbReference type="Proteomes" id="UP000321907"/>
    </source>
</evidence>
<accession>A0A5C7FHP2</accession>
<reference evidence="1 2" key="1">
    <citation type="submission" date="2019-08" db="EMBL/GenBank/DDBJ databases">
        <title>Lewinella sp. strain SSH13 Genome sequencing and assembly.</title>
        <authorList>
            <person name="Kim I."/>
        </authorList>
    </citation>
    <scope>NUCLEOTIDE SEQUENCE [LARGE SCALE GENOMIC DNA]</scope>
    <source>
        <strain evidence="1 2">SSH13</strain>
    </source>
</reference>
<comment type="caution">
    <text evidence="1">The sequence shown here is derived from an EMBL/GenBank/DDBJ whole genome shotgun (WGS) entry which is preliminary data.</text>
</comment>
<protein>
    <submittedName>
        <fullName evidence="1">Uncharacterized protein</fullName>
    </submittedName>
</protein>
<keyword evidence="2" id="KW-1185">Reference proteome</keyword>
<dbReference type="AlphaFoldDB" id="A0A5C7FHP2"/>
<gene>
    <name evidence="1" type="ORF">FUA23_10960</name>
</gene>
<sequence>MDPAFYLATLDSYINLQREVYGEDATRLRFSRELAAKNYKMITQANSERHIPKLPDPGTRDIIYGDSRGPVRRHLKQVDADILNLAIWQMTAKQWRAKFQPDDKRANMRDFATAEELNTMASLQVILRHLQEDQYTREEMLDRLTVKAREFVKFYCDTPEKLERLKRARKTRGW</sequence>
<dbReference type="Proteomes" id="UP000321907">
    <property type="component" value="Unassembled WGS sequence"/>
</dbReference>
<name>A0A5C7FHP2_9BACT</name>
<dbReference type="RefSeq" id="WP_147930789.1">
    <property type="nucleotide sequence ID" value="NZ_VOXD01000015.1"/>
</dbReference>
<organism evidence="1 2">
    <name type="scientific">Neolewinella aurantiaca</name>
    <dbReference type="NCBI Taxonomy" id="2602767"/>
    <lineage>
        <taxon>Bacteria</taxon>
        <taxon>Pseudomonadati</taxon>
        <taxon>Bacteroidota</taxon>
        <taxon>Saprospiria</taxon>
        <taxon>Saprospirales</taxon>
        <taxon>Lewinellaceae</taxon>
        <taxon>Neolewinella</taxon>
    </lineage>
</organism>
<evidence type="ECO:0000313" key="1">
    <source>
        <dbReference type="EMBL" id="TXF89263.1"/>
    </source>
</evidence>
<proteinExistence type="predicted"/>
<dbReference type="EMBL" id="VOXD01000015">
    <property type="protein sequence ID" value="TXF89263.1"/>
    <property type="molecule type" value="Genomic_DNA"/>
</dbReference>
<dbReference type="OrthoDB" id="9810290at2"/>